<comment type="subcellular location">
    <subcellularLocation>
        <location evidence="1 11">Golgi apparatus membrane</location>
        <topology evidence="1 11">Single-pass type II membrane protein</topology>
    </subcellularLocation>
</comment>
<dbReference type="Gene3D" id="3.90.550.50">
    <property type="match status" value="1"/>
</dbReference>
<proteinExistence type="inferred from homology"/>
<evidence type="ECO:0000256" key="6">
    <source>
        <dbReference type="ARBA" id="ARBA00022968"/>
    </source>
</evidence>
<dbReference type="FunFam" id="3.90.550.50:FF:000001">
    <property type="entry name" value="Hexosyltransferase"/>
    <property type="match status" value="1"/>
</dbReference>
<evidence type="ECO:0000256" key="11">
    <source>
        <dbReference type="RuleBase" id="RU363063"/>
    </source>
</evidence>
<keyword evidence="4" id="KW-0808">Transferase</keyword>
<evidence type="ECO:0000256" key="4">
    <source>
        <dbReference type="ARBA" id="ARBA00022679"/>
    </source>
</evidence>
<feature type="transmembrane region" description="Helical" evidence="11">
    <location>
        <begin position="20"/>
        <end position="39"/>
    </location>
</feature>
<dbReference type="InterPro" id="IPR002659">
    <property type="entry name" value="Glyco_trans_31"/>
</dbReference>
<keyword evidence="9 11" id="KW-0472">Membrane</keyword>
<evidence type="ECO:0000256" key="10">
    <source>
        <dbReference type="ARBA" id="ARBA00023180"/>
    </source>
</evidence>
<dbReference type="GO" id="GO:0006493">
    <property type="term" value="P:protein O-linked glycosylation"/>
    <property type="evidence" value="ECO:0007669"/>
    <property type="project" value="TreeGrafter"/>
</dbReference>
<organism evidence="12 13">
    <name type="scientific">Rhipicephalus microplus</name>
    <name type="common">Cattle tick</name>
    <name type="synonym">Boophilus microplus</name>
    <dbReference type="NCBI Taxonomy" id="6941"/>
    <lineage>
        <taxon>Eukaryota</taxon>
        <taxon>Metazoa</taxon>
        <taxon>Ecdysozoa</taxon>
        <taxon>Arthropoda</taxon>
        <taxon>Chelicerata</taxon>
        <taxon>Arachnida</taxon>
        <taxon>Acari</taxon>
        <taxon>Parasitiformes</taxon>
        <taxon>Ixodida</taxon>
        <taxon>Ixodoidea</taxon>
        <taxon>Ixodidae</taxon>
        <taxon>Rhipicephalinae</taxon>
        <taxon>Rhipicephalus</taxon>
        <taxon>Boophilus</taxon>
    </lineage>
</organism>
<evidence type="ECO:0000256" key="2">
    <source>
        <dbReference type="ARBA" id="ARBA00008661"/>
    </source>
</evidence>
<keyword evidence="10" id="KW-0325">Glycoprotein</keyword>
<accession>A0A9J6DL85</accession>
<keyword evidence="8 11" id="KW-0333">Golgi apparatus</keyword>
<evidence type="ECO:0000256" key="7">
    <source>
        <dbReference type="ARBA" id="ARBA00022989"/>
    </source>
</evidence>
<comment type="caution">
    <text evidence="12">The sequence shown here is derived from an EMBL/GenBank/DDBJ whole genome shotgun (WGS) entry which is preliminary data.</text>
</comment>
<dbReference type="GO" id="GO:0000139">
    <property type="term" value="C:Golgi membrane"/>
    <property type="evidence" value="ECO:0007669"/>
    <property type="project" value="UniProtKB-SubCell"/>
</dbReference>
<dbReference type="PANTHER" id="PTHR11214:SF314">
    <property type="entry name" value="HEXOSYLTRANSFERASE"/>
    <property type="match status" value="1"/>
</dbReference>
<keyword evidence="13" id="KW-1185">Reference proteome</keyword>
<evidence type="ECO:0000256" key="9">
    <source>
        <dbReference type="ARBA" id="ARBA00023136"/>
    </source>
</evidence>
<evidence type="ECO:0000313" key="12">
    <source>
        <dbReference type="EMBL" id="KAH8022847.1"/>
    </source>
</evidence>
<comment type="similarity">
    <text evidence="2 11">Belongs to the glycosyltransferase 31 family.</text>
</comment>
<evidence type="ECO:0000256" key="1">
    <source>
        <dbReference type="ARBA" id="ARBA00004323"/>
    </source>
</evidence>
<dbReference type="PANTHER" id="PTHR11214">
    <property type="entry name" value="BETA-1,3-N-ACETYLGLUCOSAMINYLTRANSFERASE"/>
    <property type="match status" value="1"/>
</dbReference>
<dbReference type="Pfam" id="PF01762">
    <property type="entry name" value="Galactosyl_T"/>
    <property type="match status" value="1"/>
</dbReference>
<reference evidence="12" key="1">
    <citation type="journal article" date="2020" name="Cell">
        <title>Large-Scale Comparative Analyses of Tick Genomes Elucidate Their Genetic Diversity and Vector Capacities.</title>
        <authorList>
            <consortium name="Tick Genome and Microbiome Consortium (TIGMIC)"/>
            <person name="Jia N."/>
            <person name="Wang J."/>
            <person name="Shi W."/>
            <person name="Du L."/>
            <person name="Sun Y."/>
            <person name="Zhan W."/>
            <person name="Jiang J.F."/>
            <person name="Wang Q."/>
            <person name="Zhang B."/>
            <person name="Ji P."/>
            <person name="Bell-Sakyi L."/>
            <person name="Cui X.M."/>
            <person name="Yuan T.T."/>
            <person name="Jiang B.G."/>
            <person name="Yang W.F."/>
            <person name="Lam T.T."/>
            <person name="Chang Q.C."/>
            <person name="Ding S.J."/>
            <person name="Wang X.J."/>
            <person name="Zhu J.G."/>
            <person name="Ruan X.D."/>
            <person name="Zhao L."/>
            <person name="Wei J.T."/>
            <person name="Ye R.Z."/>
            <person name="Que T.C."/>
            <person name="Du C.H."/>
            <person name="Zhou Y.H."/>
            <person name="Cheng J.X."/>
            <person name="Dai P.F."/>
            <person name="Guo W.B."/>
            <person name="Han X.H."/>
            <person name="Huang E.J."/>
            <person name="Li L.F."/>
            <person name="Wei W."/>
            <person name="Gao Y.C."/>
            <person name="Liu J.Z."/>
            <person name="Shao H.Z."/>
            <person name="Wang X."/>
            <person name="Wang C.C."/>
            <person name="Yang T.C."/>
            <person name="Huo Q.B."/>
            <person name="Li W."/>
            <person name="Chen H.Y."/>
            <person name="Chen S.E."/>
            <person name="Zhou L.G."/>
            <person name="Ni X.B."/>
            <person name="Tian J.H."/>
            <person name="Sheng Y."/>
            <person name="Liu T."/>
            <person name="Pan Y.S."/>
            <person name="Xia L.Y."/>
            <person name="Li J."/>
            <person name="Zhao F."/>
            <person name="Cao W.C."/>
        </authorList>
    </citation>
    <scope>NUCLEOTIDE SEQUENCE</scope>
    <source>
        <strain evidence="12">Rmic-2018</strain>
    </source>
</reference>
<keyword evidence="5 11" id="KW-0812">Transmembrane</keyword>
<sequence>MLRIASIPRTMSPLRLPRWLGKLHTYAILAGCLALFILFRSFHTEVQEDDKDIFDDDLFIAPQQFDNHVQNEVLARDDLDELPEESVGNDNPYVHPYVIDASHVCRGFEAAPRRLIFVASAPSHREARNAIRDTWGLPSYVAHRNSKVMFLLGRSAHDMEVKAESQVNGDIVQGSFTDSYDNLTLKSVMMLHWTRSFCPNVQHVMKTDDDVYVNLDNLIHHLEHEMADQRRWIQGCIKRHAGAPLRSAGAGQPVSPVDVRTLPKAHPDFVAGAGYVISGDLVEDLLVVSARVKWVPLEDVFVTGRCAAAAGVKPETDDRFSCGQQVKDPCKMAYAFTGHGMTSDLMRRTWDAMLSGCS</sequence>
<name>A0A9J6DL85_RHIMP</name>
<evidence type="ECO:0000256" key="5">
    <source>
        <dbReference type="ARBA" id="ARBA00022692"/>
    </source>
</evidence>
<evidence type="ECO:0000256" key="3">
    <source>
        <dbReference type="ARBA" id="ARBA00022676"/>
    </source>
</evidence>
<dbReference type="GO" id="GO:0016758">
    <property type="term" value="F:hexosyltransferase activity"/>
    <property type="evidence" value="ECO:0007669"/>
    <property type="project" value="InterPro"/>
</dbReference>
<keyword evidence="6 11" id="KW-0735">Signal-anchor</keyword>
<dbReference type="VEuPathDB" id="VectorBase:LOC119171950"/>
<evidence type="ECO:0000256" key="8">
    <source>
        <dbReference type="ARBA" id="ARBA00023034"/>
    </source>
</evidence>
<evidence type="ECO:0000313" key="13">
    <source>
        <dbReference type="Proteomes" id="UP000821866"/>
    </source>
</evidence>
<dbReference type="Proteomes" id="UP000821866">
    <property type="component" value="Chromosome 6"/>
</dbReference>
<reference evidence="12" key="2">
    <citation type="submission" date="2021-09" db="EMBL/GenBank/DDBJ databases">
        <authorList>
            <person name="Jia N."/>
            <person name="Wang J."/>
            <person name="Shi W."/>
            <person name="Du L."/>
            <person name="Sun Y."/>
            <person name="Zhan W."/>
            <person name="Jiang J."/>
            <person name="Wang Q."/>
            <person name="Zhang B."/>
            <person name="Ji P."/>
            <person name="Sakyi L.B."/>
            <person name="Cui X."/>
            <person name="Yuan T."/>
            <person name="Jiang B."/>
            <person name="Yang W."/>
            <person name="Lam T.T.-Y."/>
            <person name="Chang Q."/>
            <person name="Ding S."/>
            <person name="Wang X."/>
            <person name="Zhu J."/>
            <person name="Ruan X."/>
            <person name="Zhao L."/>
            <person name="Wei J."/>
            <person name="Que T."/>
            <person name="Du C."/>
            <person name="Cheng J."/>
            <person name="Dai P."/>
            <person name="Han X."/>
            <person name="Huang E."/>
            <person name="Gao Y."/>
            <person name="Liu J."/>
            <person name="Shao H."/>
            <person name="Ye R."/>
            <person name="Li L."/>
            <person name="Wei W."/>
            <person name="Wang X."/>
            <person name="Wang C."/>
            <person name="Huo Q."/>
            <person name="Li W."/>
            <person name="Guo W."/>
            <person name="Chen H."/>
            <person name="Chen S."/>
            <person name="Zhou L."/>
            <person name="Zhou L."/>
            <person name="Ni X."/>
            <person name="Tian J."/>
            <person name="Zhou Y."/>
            <person name="Sheng Y."/>
            <person name="Liu T."/>
            <person name="Pan Y."/>
            <person name="Xia L."/>
            <person name="Li J."/>
            <person name="Zhao F."/>
            <person name="Cao W."/>
        </authorList>
    </citation>
    <scope>NUCLEOTIDE SEQUENCE</scope>
    <source>
        <strain evidence="12">Rmic-2018</strain>
        <tissue evidence="12">Larvae</tissue>
    </source>
</reference>
<gene>
    <name evidence="12" type="ORF">HPB51_006204</name>
</gene>
<dbReference type="AlphaFoldDB" id="A0A9J6DL85"/>
<dbReference type="EMBL" id="JABSTU010000008">
    <property type="protein sequence ID" value="KAH8022847.1"/>
    <property type="molecule type" value="Genomic_DNA"/>
</dbReference>
<keyword evidence="7 11" id="KW-1133">Transmembrane helix</keyword>
<protein>
    <recommendedName>
        <fullName evidence="11">Hexosyltransferase</fullName>
        <ecNumber evidence="11">2.4.1.-</ecNumber>
    </recommendedName>
</protein>
<keyword evidence="3 11" id="KW-0328">Glycosyltransferase</keyword>
<dbReference type="EC" id="2.4.1.-" evidence="11"/>